<name>A0ABU1R8K4_9BACT</name>
<reference evidence="2 3" key="1">
    <citation type="submission" date="2023-07" db="EMBL/GenBank/DDBJ databases">
        <title>Sorghum-associated microbial communities from plants grown in Nebraska, USA.</title>
        <authorList>
            <person name="Schachtman D."/>
        </authorList>
    </citation>
    <scope>NUCLEOTIDE SEQUENCE [LARGE SCALE GENOMIC DNA]</scope>
    <source>
        <strain evidence="2 3">BE57</strain>
    </source>
</reference>
<evidence type="ECO:0000256" key="1">
    <source>
        <dbReference type="SAM" id="Phobius"/>
    </source>
</evidence>
<dbReference type="EMBL" id="JAVDTI010000012">
    <property type="protein sequence ID" value="MDR6809742.1"/>
    <property type="molecule type" value="Genomic_DNA"/>
</dbReference>
<sequence>MRDYSKSSFATTAMVMITSISFYVFGNIYVVQPCIRTENTYASVP</sequence>
<comment type="caution">
    <text evidence="2">The sequence shown here is derived from an EMBL/GenBank/DDBJ whole genome shotgun (WGS) entry which is preliminary data.</text>
</comment>
<dbReference type="Proteomes" id="UP001264980">
    <property type="component" value="Unassembled WGS sequence"/>
</dbReference>
<accession>A0ABU1R8K4</accession>
<gene>
    <name evidence="2" type="ORF">J2W84_006818</name>
</gene>
<keyword evidence="3" id="KW-1185">Reference proteome</keyword>
<keyword evidence="1" id="KW-0812">Transmembrane</keyword>
<protein>
    <submittedName>
        <fullName evidence="2">Uncharacterized protein</fullName>
    </submittedName>
</protein>
<proteinExistence type="predicted"/>
<keyword evidence="1" id="KW-0472">Membrane</keyword>
<keyword evidence="1" id="KW-1133">Transmembrane helix</keyword>
<organism evidence="2 3">
    <name type="scientific">Dyadobacter fermentans</name>
    <dbReference type="NCBI Taxonomy" id="94254"/>
    <lineage>
        <taxon>Bacteria</taxon>
        <taxon>Pseudomonadati</taxon>
        <taxon>Bacteroidota</taxon>
        <taxon>Cytophagia</taxon>
        <taxon>Cytophagales</taxon>
        <taxon>Spirosomataceae</taxon>
        <taxon>Dyadobacter</taxon>
    </lineage>
</organism>
<feature type="transmembrane region" description="Helical" evidence="1">
    <location>
        <begin position="12"/>
        <end position="31"/>
    </location>
</feature>
<evidence type="ECO:0000313" key="3">
    <source>
        <dbReference type="Proteomes" id="UP001264980"/>
    </source>
</evidence>
<evidence type="ECO:0000313" key="2">
    <source>
        <dbReference type="EMBL" id="MDR6809742.1"/>
    </source>
</evidence>